<dbReference type="Proteomes" id="UP000002274">
    <property type="component" value="Chromosome"/>
</dbReference>
<evidence type="ECO:0000313" key="2">
    <source>
        <dbReference type="EMBL" id="ABM78728.1"/>
    </source>
</evidence>
<organism evidence="2 3">
    <name type="scientific">Prochlorococcus marinus (strain MIT 9303)</name>
    <dbReference type="NCBI Taxonomy" id="59922"/>
    <lineage>
        <taxon>Bacteria</taxon>
        <taxon>Bacillati</taxon>
        <taxon>Cyanobacteriota</taxon>
        <taxon>Cyanophyceae</taxon>
        <taxon>Synechococcales</taxon>
        <taxon>Prochlorococcaceae</taxon>
        <taxon>Prochlorococcus</taxon>
    </lineage>
</organism>
<evidence type="ECO:0000256" key="1">
    <source>
        <dbReference type="SAM" id="SignalP"/>
    </source>
</evidence>
<keyword evidence="1" id="KW-0732">Signal</keyword>
<dbReference type="EMBL" id="CP000554">
    <property type="protein sequence ID" value="ABM78728.1"/>
    <property type="molecule type" value="Genomic_DNA"/>
</dbReference>
<dbReference type="BioCyc" id="PMAR59922:G1G80-1727-MONOMER"/>
<feature type="chain" id="PRO_5002642914" evidence="1">
    <location>
        <begin position="30"/>
        <end position="179"/>
    </location>
</feature>
<proteinExistence type="predicted"/>
<accession>A2CB68</accession>
<dbReference type="PANTHER" id="PTHR47200">
    <property type="entry name" value="THYLAKOID LUMENAL 15 KDA PROTEIN 1, CHLOROPLASTIC"/>
    <property type="match status" value="1"/>
</dbReference>
<evidence type="ECO:0000313" key="3">
    <source>
        <dbReference type="Proteomes" id="UP000002274"/>
    </source>
</evidence>
<feature type="signal peptide" evidence="1">
    <location>
        <begin position="1"/>
        <end position="29"/>
    </location>
</feature>
<dbReference type="InterPro" id="IPR044213">
    <property type="entry name" value="At2g44920-like"/>
</dbReference>
<protein>
    <submittedName>
        <fullName evidence="2">Uncharacterized low-complexity proteins</fullName>
    </submittedName>
</protein>
<gene>
    <name evidence="2" type="ordered locus">P9303_19861</name>
</gene>
<dbReference type="PANTHER" id="PTHR47200:SF2">
    <property type="entry name" value="THYLAKOID LUMENAL 15 KDA PROTEIN 1, CHLOROPLASTIC"/>
    <property type="match status" value="1"/>
</dbReference>
<dbReference type="STRING" id="59922.P9303_19861"/>
<dbReference type="KEGG" id="pmf:P9303_19861"/>
<dbReference type="RefSeq" id="WP_011826609.1">
    <property type="nucleotide sequence ID" value="NC_008820.1"/>
</dbReference>
<dbReference type="InterPro" id="IPR001646">
    <property type="entry name" value="5peptide_repeat"/>
</dbReference>
<dbReference type="SUPFAM" id="SSF141571">
    <property type="entry name" value="Pentapeptide repeat-like"/>
    <property type="match status" value="1"/>
</dbReference>
<dbReference type="HOGENOM" id="CLU_066336_3_1_3"/>
<sequence length="179" mass="19113">MPSSLSQRQSLMTFLGWMLCLLIAIPAQALDTSSGVGLQDQALFQERLDYTLTNQNGKDFHAQDLSNTSFAGAVARAADFSNSNLRGAILTQGTFTQSNFSGADLSDALMDRVDFVDTDLRNSVLKGVIASGSSFAGAQIDGADFSDALLDLDDQRRLCLDADGINQITGIATFESLNC</sequence>
<dbReference type="Pfam" id="PF00805">
    <property type="entry name" value="Pentapeptide"/>
    <property type="match status" value="2"/>
</dbReference>
<dbReference type="Gene3D" id="2.160.20.80">
    <property type="entry name" value="E3 ubiquitin-protein ligase SopA"/>
    <property type="match status" value="1"/>
</dbReference>
<name>A2CB68_PROM3</name>
<reference evidence="2 3" key="1">
    <citation type="journal article" date="2007" name="PLoS Genet.">
        <title>Patterns and implications of gene gain and loss in the evolution of Prochlorococcus.</title>
        <authorList>
            <person name="Kettler G.C."/>
            <person name="Martiny A.C."/>
            <person name="Huang K."/>
            <person name="Zucker J."/>
            <person name="Coleman M.L."/>
            <person name="Rodrigue S."/>
            <person name="Chen F."/>
            <person name="Lapidus A."/>
            <person name="Ferriera S."/>
            <person name="Johnson J."/>
            <person name="Steglich C."/>
            <person name="Church G.M."/>
            <person name="Richardson P."/>
            <person name="Chisholm S.W."/>
        </authorList>
    </citation>
    <scope>NUCLEOTIDE SEQUENCE [LARGE SCALE GENOMIC DNA]</scope>
    <source>
        <strain evidence="2 3">MIT 9303</strain>
    </source>
</reference>
<dbReference type="AlphaFoldDB" id="A2CB68"/>